<dbReference type="EMBL" id="JH767594">
    <property type="protein sequence ID" value="EON68244.1"/>
    <property type="molecule type" value="Genomic_DNA"/>
</dbReference>
<dbReference type="Pfam" id="PF10294">
    <property type="entry name" value="Methyltransf_16"/>
    <property type="match status" value="1"/>
</dbReference>
<evidence type="ECO:0008006" key="4">
    <source>
        <dbReference type="Google" id="ProtNLM"/>
    </source>
</evidence>
<name>R7Z2J0_CONA1</name>
<proteinExistence type="predicted"/>
<dbReference type="GeneID" id="19904813"/>
<keyword evidence="3" id="KW-1185">Reference proteome</keyword>
<feature type="compositionally biased region" description="Polar residues" evidence="1">
    <location>
        <begin position="144"/>
        <end position="154"/>
    </location>
</feature>
<feature type="compositionally biased region" description="Basic residues" evidence="1">
    <location>
        <begin position="155"/>
        <end position="165"/>
    </location>
</feature>
<dbReference type="STRING" id="1168221.R7Z2J0"/>
<reference evidence="3" key="1">
    <citation type="submission" date="2012-06" db="EMBL/GenBank/DDBJ databases">
        <title>The genome sequence of Coniosporium apollinis CBS 100218.</title>
        <authorList>
            <consortium name="The Broad Institute Genome Sequencing Platform"/>
            <person name="Cuomo C."/>
            <person name="Gorbushina A."/>
            <person name="Noack S."/>
            <person name="Walker B."/>
            <person name="Young S.K."/>
            <person name="Zeng Q."/>
            <person name="Gargeya S."/>
            <person name="Fitzgerald M."/>
            <person name="Haas B."/>
            <person name="Abouelleil A."/>
            <person name="Alvarado L."/>
            <person name="Arachchi H.M."/>
            <person name="Berlin A.M."/>
            <person name="Chapman S.B."/>
            <person name="Goldberg J."/>
            <person name="Griggs A."/>
            <person name="Gujja S."/>
            <person name="Hansen M."/>
            <person name="Howarth C."/>
            <person name="Imamovic A."/>
            <person name="Larimer J."/>
            <person name="McCowan C."/>
            <person name="Montmayeur A."/>
            <person name="Murphy C."/>
            <person name="Neiman D."/>
            <person name="Pearson M."/>
            <person name="Priest M."/>
            <person name="Roberts A."/>
            <person name="Saif S."/>
            <person name="Shea T."/>
            <person name="Sisk P."/>
            <person name="Sykes S."/>
            <person name="Wortman J."/>
            <person name="Nusbaum C."/>
            <person name="Birren B."/>
        </authorList>
    </citation>
    <scope>NUCLEOTIDE SEQUENCE [LARGE SCALE GENOMIC DNA]</scope>
    <source>
        <strain evidence="3">CBS 100218</strain>
    </source>
</reference>
<feature type="region of interest" description="Disordered" evidence="1">
    <location>
        <begin position="144"/>
        <end position="171"/>
    </location>
</feature>
<dbReference type="SUPFAM" id="SSF53335">
    <property type="entry name" value="S-adenosyl-L-methionine-dependent methyltransferases"/>
    <property type="match status" value="1"/>
</dbReference>
<accession>R7Z2J0</accession>
<dbReference type="RefSeq" id="XP_007783561.1">
    <property type="nucleotide sequence ID" value="XM_007785371.1"/>
</dbReference>
<dbReference type="HOGENOM" id="CLU_051532_1_1_1"/>
<dbReference type="OrthoDB" id="2529286at2759"/>
<dbReference type="PANTHER" id="PTHR14614">
    <property type="entry name" value="HEPATOCELLULAR CARCINOMA-ASSOCIATED ANTIGEN"/>
    <property type="match status" value="1"/>
</dbReference>
<organism evidence="2 3">
    <name type="scientific">Coniosporium apollinis (strain CBS 100218)</name>
    <name type="common">Rock-inhabiting black yeast</name>
    <dbReference type="NCBI Taxonomy" id="1168221"/>
    <lineage>
        <taxon>Eukaryota</taxon>
        <taxon>Fungi</taxon>
        <taxon>Dikarya</taxon>
        <taxon>Ascomycota</taxon>
        <taxon>Pezizomycotina</taxon>
        <taxon>Dothideomycetes</taxon>
        <taxon>Dothideomycetes incertae sedis</taxon>
        <taxon>Coniosporium</taxon>
    </lineage>
</organism>
<dbReference type="InterPro" id="IPR019410">
    <property type="entry name" value="Methyltransf_16"/>
</dbReference>
<dbReference type="GO" id="GO:0005829">
    <property type="term" value="C:cytosol"/>
    <property type="evidence" value="ECO:0007669"/>
    <property type="project" value="TreeGrafter"/>
</dbReference>
<sequence length="320" mass="34676">MDALLAALGDEISDHNEEAFLVFSQPIPSSNLGFVDSKAQVLELRVAGRDLTIHQSPAVLASNRAEGTTGAVVWKVTPQFAEWIASGSNMLFQTGVLGRDATVLELGCGVSGVVGLALASKIERYIATDQDYVLKLLRQNIAENSPSPTSTTKGGNRRGKPKRQHGPGSETTAAANIDALALDWEEDDLNALPALLGQSPQSPERGLDAVIACDCIYNDALIHPLVNTCAELCTLRFNSDLENDDGSEKPTVCIVAQQLRSAEVFEAWLEAFMGRFRVWRVPDRLLTEGLREGKGFVVHVGVLRSCIVGGRKVLNWRVER</sequence>
<dbReference type="GO" id="GO:0032991">
    <property type="term" value="C:protein-containing complex"/>
    <property type="evidence" value="ECO:0007669"/>
    <property type="project" value="TreeGrafter"/>
</dbReference>
<dbReference type="GO" id="GO:0008757">
    <property type="term" value="F:S-adenosylmethionine-dependent methyltransferase activity"/>
    <property type="evidence" value="ECO:0007669"/>
    <property type="project" value="UniProtKB-ARBA"/>
</dbReference>
<evidence type="ECO:0000256" key="1">
    <source>
        <dbReference type="SAM" id="MobiDB-lite"/>
    </source>
</evidence>
<gene>
    <name evidence="2" type="ORF">W97_07502</name>
</gene>
<evidence type="ECO:0000313" key="3">
    <source>
        <dbReference type="Proteomes" id="UP000016924"/>
    </source>
</evidence>
<dbReference type="eggNOG" id="KOG1018">
    <property type="taxonomic scope" value="Eukaryota"/>
</dbReference>
<dbReference type="InterPro" id="IPR029063">
    <property type="entry name" value="SAM-dependent_MTases_sf"/>
</dbReference>
<dbReference type="AlphaFoldDB" id="R7Z2J0"/>
<dbReference type="PANTHER" id="PTHR14614:SF109">
    <property type="entry name" value="RIBOSOMAL LYSINE N-METHYLTRANSFERASE 5"/>
    <property type="match status" value="1"/>
</dbReference>
<protein>
    <recommendedName>
        <fullName evidence="4">Diaminohydroxyphosphoribosylamino-pyrimidine deaminase</fullName>
    </recommendedName>
</protein>
<dbReference type="Proteomes" id="UP000016924">
    <property type="component" value="Unassembled WGS sequence"/>
</dbReference>
<evidence type="ECO:0000313" key="2">
    <source>
        <dbReference type="EMBL" id="EON68244.1"/>
    </source>
</evidence>
<dbReference type="OMA" id="ACDTIYN"/>
<dbReference type="Gene3D" id="3.40.50.150">
    <property type="entry name" value="Vaccinia Virus protein VP39"/>
    <property type="match status" value="1"/>
</dbReference>